<protein>
    <submittedName>
        <fullName evidence="2">Uncharacterized protein</fullName>
    </submittedName>
</protein>
<keyword evidence="3" id="KW-1185">Reference proteome</keyword>
<organism evidence="2 3">
    <name type="scientific">Puccinia graminis f. sp. tritici</name>
    <dbReference type="NCBI Taxonomy" id="56615"/>
    <lineage>
        <taxon>Eukaryota</taxon>
        <taxon>Fungi</taxon>
        <taxon>Dikarya</taxon>
        <taxon>Basidiomycota</taxon>
        <taxon>Pucciniomycotina</taxon>
        <taxon>Pucciniomycetes</taxon>
        <taxon>Pucciniales</taxon>
        <taxon>Pucciniaceae</taxon>
        <taxon>Puccinia</taxon>
    </lineage>
</organism>
<evidence type="ECO:0000256" key="1">
    <source>
        <dbReference type="SAM" id="SignalP"/>
    </source>
</evidence>
<evidence type="ECO:0000313" key="2">
    <source>
        <dbReference type="EMBL" id="KAA1074537.1"/>
    </source>
</evidence>
<name>A0A5B0MBS1_PUCGR</name>
<evidence type="ECO:0000313" key="3">
    <source>
        <dbReference type="Proteomes" id="UP000324748"/>
    </source>
</evidence>
<accession>A0A5B0MBS1</accession>
<sequence length="106" mass="12409">MHHFKSSWIFITLLHTLVLGTEKAEFKECHDVSLWKSEEKEHPCDVEYSCSFGKHAKCGQLRPALVRYCPKCKEHEAVKAYMFTDNGCPKEKHELIECDRAKWHST</sequence>
<keyword evidence="1" id="KW-0732">Signal</keyword>
<feature type="chain" id="PRO_5023001008" evidence="1">
    <location>
        <begin position="24"/>
        <end position="106"/>
    </location>
</feature>
<comment type="caution">
    <text evidence="2">The sequence shown here is derived from an EMBL/GenBank/DDBJ whole genome shotgun (WGS) entry which is preliminary data.</text>
</comment>
<feature type="signal peptide" evidence="1">
    <location>
        <begin position="1"/>
        <end position="23"/>
    </location>
</feature>
<dbReference type="EMBL" id="VSWC01000157">
    <property type="protein sequence ID" value="KAA1074537.1"/>
    <property type="molecule type" value="Genomic_DNA"/>
</dbReference>
<gene>
    <name evidence="2" type="ORF">PGT21_009252</name>
</gene>
<proteinExistence type="predicted"/>
<reference evidence="2 3" key="1">
    <citation type="submission" date="2019-05" db="EMBL/GenBank/DDBJ databases">
        <title>Emergence of the Ug99 lineage of the wheat stem rust pathogen through somatic hybridization.</title>
        <authorList>
            <person name="Li F."/>
            <person name="Upadhyaya N.M."/>
            <person name="Sperschneider J."/>
            <person name="Matny O."/>
            <person name="Nguyen-Phuc H."/>
            <person name="Mago R."/>
            <person name="Raley C."/>
            <person name="Miller M.E."/>
            <person name="Silverstein K.A.T."/>
            <person name="Henningsen E."/>
            <person name="Hirsch C.D."/>
            <person name="Visser B."/>
            <person name="Pretorius Z.A."/>
            <person name="Steffenson B.J."/>
            <person name="Schwessinger B."/>
            <person name="Dodds P.N."/>
            <person name="Figueroa M."/>
        </authorList>
    </citation>
    <scope>NUCLEOTIDE SEQUENCE [LARGE SCALE GENOMIC DNA]</scope>
    <source>
        <strain evidence="2">21-0</strain>
    </source>
</reference>
<dbReference type="Proteomes" id="UP000324748">
    <property type="component" value="Unassembled WGS sequence"/>
</dbReference>
<dbReference type="AlphaFoldDB" id="A0A5B0MBS1"/>